<feature type="region of interest" description="Disordered" evidence="1">
    <location>
        <begin position="747"/>
        <end position="931"/>
    </location>
</feature>
<feature type="region of interest" description="Disordered" evidence="1">
    <location>
        <begin position="944"/>
        <end position="968"/>
    </location>
</feature>
<evidence type="ECO:0008006" key="4">
    <source>
        <dbReference type="Google" id="ProtNLM"/>
    </source>
</evidence>
<gene>
    <name evidence="2" type="ORF">EYC84_008618</name>
</gene>
<feature type="region of interest" description="Disordered" evidence="1">
    <location>
        <begin position="64"/>
        <end position="127"/>
    </location>
</feature>
<feature type="compositionally biased region" description="Polar residues" evidence="1">
    <location>
        <begin position="890"/>
        <end position="905"/>
    </location>
</feature>
<organism evidence="2 3">
    <name type="scientific">Monilinia fructicola</name>
    <name type="common">Brown rot fungus</name>
    <name type="synonym">Ciboria fructicola</name>
    <dbReference type="NCBI Taxonomy" id="38448"/>
    <lineage>
        <taxon>Eukaryota</taxon>
        <taxon>Fungi</taxon>
        <taxon>Dikarya</taxon>
        <taxon>Ascomycota</taxon>
        <taxon>Pezizomycotina</taxon>
        <taxon>Leotiomycetes</taxon>
        <taxon>Helotiales</taxon>
        <taxon>Sclerotiniaceae</taxon>
        <taxon>Monilinia</taxon>
    </lineage>
</organism>
<feature type="compositionally biased region" description="Basic and acidic residues" evidence="1">
    <location>
        <begin position="785"/>
        <end position="795"/>
    </location>
</feature>
<name>A0A5M9JKH2_MONFR</name>
<comment type="caution">
    <text evidence="2">The sequence shown here is derived from an EMBL/GenBank/DDBJ whole genome shotgun (WGS) entry which is preliminary data.</text>
</comment>
<feature type="compositionally biased region" description="Polar residues" evidence="1">
    <location>
        <begin position="849"/>
        <end position="867"/>
    </location>
</feature>
<dbReference type="VEuPathDB" id="FungiDB:MFRU_034g00650"/>
<feature type="compositionally biased region" description="Low complexity" evidence="1">
    <location>
        <begin position="752"/>
        <end position="764"/>
    </location>
</feature>
<sequence length="1119" mass="122241">MGNAQSVQGPRRSKKLSKPKTKPTGLPSSTSNSPNTSRRNSVTGKGIISAAASVLPHGKLLGVLETESQENTPESTPLKKKRMSIFRSRTSKKDTEKHEPDVNIDTVPSGSPQMTTGRFTRSNSVNSAAPVKIPEEKSWGVLSPKPSFHRSRKSLPHVSFASNNNNRLSHVSEVHSPRQDSTNFATSLTGQKSGEMDWQLSDPFCQRTQSDPAIYAPIRRKSLLQHGVATRPSAMSNSQSFQNQIPVSYHNFGKWSVPPLTLSTNVDIETPGARTSTPSDLGHIGSFQLGSLRITNGSASPTPSAEERRASLPANDQHIAALQASSKVQGIAHRSHTISVPAEAMKRHWAPTSFLQPSTENNSHDALTIKIPDMTSTPNSSLSPINAHSLVLPPQLSPFSFVASPVGSPFLDAVSNSSAIDDELSEAEISTPALEPSSGNDNRSFDSAFAPSPATPEQQIVGRAQGSQDVTDSGYNSSTSRRNSTALVLPKKEPLSRSIPQIYSEVLSNDQFTHYSNNSVTHAIPMFNPESQTTRLSNFSSPSYQSQIQQPRPMYQRQSMPAIPHESHTSIAGEYPSSKWRTQRQRPQSYYPGPSAFTAQSRSHSEKHLAAAASFQNSEKVDEIMGYKSMRTISSKETITTITSLDPAEMESTYTKQNSAIPPIPTSIPEEDYHTGWKPPNVRRHSYAPSGPSTPMQRYTLQPYHAPASLNTYPQEDQTDFENHVTSLETIKNSLGGSPYDLAVTAMERTPPRATTRAATAPRTQSMTAQLQSSHANLIQSQFEEPPRSRPDINGRQESYSKLVGGSPFGNDSTGANSRATSSGSTFTLRDLPSQRRTADEDAKRLSIARTNRVNSPPPASFQSQRKSVPAPLSGQFAPTKSRSPPMERSFSQPLSPEIQTQSKEISPLPATRSHTSHVIREVTSQESVTSGQEIWFDSAEQRDVPSQLQNDHVERPSNARSQSARPTTKCYRPIPLHHFSFDIQNNSGRSSRATSVYSEKEWEIHAGTYDHMYGSTTNLHEFSSENSGIEYDSPYSEQPEQVPEMGNSTQDMLVLDRYAGGLGYGFEPGYGLGGSAGTRNSGIMSKGGRKGVDVSKEWGLDFSDVPIMMQRVPVNAGM</sequence>
<proteinExistence type="predicted"/>
<feature type="compositionally biased region" description="Basic and acidic residues" evidence="1">
    <location>
        <begin position="833"/>
        <end position="845"/>
    </location>
</feature>
<reference evidence="2 3" key="1">
    <citation type="submission" date="2019-06" db="EMBL/GenBank/DDBJ databases">
        <title>Genome Sequence of the Brown Rot Fungal Pathogen Monilinia fructicola.</title>
        <authorList>
            <person name="De Miccolis Angelini R.M."/>
            <person name="Landi L."/>
            <person name="Abate D."/>
            <person name="Pollastro S."/>
            <person name="Romanazzi G."/>
            <person name="Faretra F."/>
        </authorList>
    </citation>
    <scope>NUCLEOTIDE SEQUENCE [LARGE SCALE GENOMIC DNA]</scope>
    <source>
        <strain evidence="2 3">Mfrc123</strain>
    </source>
</reference>
<dbReference type="Proteomes" id="UP000322873">
    <property type="component" value="Unassembled WGS sequence"/>
</dbReference>
<feature type="compositionally biased region" description="Polar residues" evidence="1">
    <location>
        <begin position="106"/>
        <end position="127"/>
    </location>
</feature>
<feature type="compositionally biased region" description="Low complexity" evidence="1">
    <location>
        <begin position="22"/>
        <end position="41"/>
    </location>
</feature>
<feature type="region of interest" description="Disordered" evidence="1">
    <location>
        <begin position="424"/>
        <end position="492"/>
    </location>
</feature>
<evidence type="ECO:0000313" key="2">
    <source>
        <dbReference type="EMBL" id="KAA8568236.1"/>
    </source>
</evidence>
<evidence type="ECO:0000256" key="1">
    <source>
        <dbReference type="SAM" id="MobiDB-lite"/>
    </source>
</evidence>
<feature type="compositionally biased region" description="Polar residues" evidence="1">
    <location>
        <begin position="810"/>
        <end position="828"/>
    </location>
</feature>
<dbReference type="AlphaFoldDB" id="A0A5M9JKH2"/>
<feature type="compositionally biased region" description="Polar residues" evidence="1">
    <location>
        <begin position="465"/>
        <end position="486"/>
    </location>
</feature>
<evidence type="ECO:0000313" key="3">
    <source>
        <dbReference type="Proteomes" id="UP000322873"/>
    </source>
</evidence>
<dbReference type="EMBL" id="VICG01000010">
    <property type="protein sequence ID" value="KAA8568236.1"/>
    <property type="molecule type" value="Genomic_DNA"/>
</dbReference>
<feature type="compositionally biased region" description="Basic and acidic residues" evidence="1">
    <location>
        <begin position="91"/>
        <end position="101"/>
    </location>
</feature>
<feature type="region of interest" description="Disordered" evidence="1">
    <location>
        <begin position="562"/>
        <end position="605"/>
    </location>
</feature>
<feature type="compositionally biased region" description="Polar residues" evidence="1">
    <location>
        <begin position="765"/>
        <end position="783"/>
    </location>
</feature>
<protein>
    <recommendedName>
        <fullName evidence="4">Proteophosphoglycan ppg4</fullName>
    </recommendedName>
</protein>
<feature type="compositionally biased region" description="Basic residues" evidence="1">
    <location>
        <begin position="11"/>
        <end position="21"/>
    </location>
</feature>
<feature type="region of interest" description="Disordered" evidence="1">
    <location>
        <begin position="1"/>
        <end position="45"/>
    </location>
</feature>
<accession>A0A5M9JKH2</accession>
<keyword evidence="3" id="KW-1185">Reference proteome</keyword>